<evidence type="ECO:0000313" key="4">
    <source>
        <dbReference type="Proteomes" id="UP001601303"/>
    </source>
</evidence>
<feature type="compositionally biased region" description="Basic and acidic residues" evidence="1">
    <location>
        <begin position="1"/>
        <end position="11"/>
    </location>
</feature>
<gene>
    <name evidence="3" type="ORF">ACFYNQ_20990</name>
</gene>
<keyword evidence="4" id="KW-1185">Reference proteome</keyword>
<comment type="caution">
    <text evidence="3">The sequence shown here is derived from an EMBL/GenBank/DDBJ whole genome shotgun (WGS) entry which is preliminary data.</text>
</comment>
<protein>
    <submittedName>
        <fullName evidence="3">MarR family winged helix-turn-helix transcriptional regulator</fullName>
    </submittedName>
</protein>
<dbReference type="SMART" id="SM00347">
    <property type="entry name" value="HTH_MARR"/>
    <property type="match status" value="1"/>
</dbReference>
<dbReference type="Pfam" id="PF12802">
    <property type="entry name" value="MarR_2"/>
    <property type="match status" value="1"/>
</dbReference>
<dbReference type="PANTHER" id="PTHR33164">
    <property type="entry name" value="TRANSCRIPTIONAL REGULATOR, MARR FAMILY"/>
    <property type="match status" value="1"/>
</dbReference>
<dbReference type="InterPro" id="IPR000835">
    <property type="entry name" value="HTH_MarR-typ"/>
</dbReference>
<accession>A0ABW6M4G5</accession>
<reference evidence="3 4" key="1">
    <citation type="submission" date="2024-10" db="EMBL/GenBank/DDBJ databases">
        <title>The Natural Products Discovery Center: Release of the First 8490 Sequenced Strains for Exploring Actinobacteria Biosynthetic Diversity.</title>
        <authorList>
            <person name="Kalkreuter E."/>
            <person name="Kautsar S.A."/>
            <person name="Yang D."/>
            <person name="Bader C.D."/>
            <person name="Teijaro C.N."/>
            <person name="Fluegel L."/>
            <person name="Davis C.M."/>
            <person name="Simpson J.R."/>
            <person name="Lauterbach L."/>
            <person name="Steele A.D."/>
            <person name="Gui C."/>
            <person name="Meng S."/>
            <person name="Li G."/>
            <person name="Viehrig K."/>
            <person name="Ye F."/>
            <person name="Su P."/>
            <person name="Kiefer A.F."/>
            <person name="Nichols A."/>
            <person name="Cepeda A.J."/>
            <person name="Yan W."/>
            <person name="Fan B."/>
            <person name="Jiang Y."/>
            <person name="Adhikari A."/>
            <person name="Zheng C.-J."/>
            <person name="Schuster L."/>
            <person name="Cowan T.M."/>
            <person name="Smanski M.J."/>
            <person name="Chevrette M.G."/>
            <person name="De Carvalho L.P.S."/>
            <person name="Shen B."/>
        </authorList>
    </citation>
    <scope>NUCLEOTIDE SEQUENCE [LARGE SCALE GENOMIC DNA]</scope>
    <source>
        <strain evidence="3 4">NPDC006488</strain>
    </source>
</reference>
<feature type="region of interest" description="Disordered" evidence="1">
    <location>
        <begin position="1"/>
        <end position="23"/>
    </location>
</feature>
<dbReference type="SUPFAM" id="SSF46785">
    <property type="entry name" value="Winged helix' DNA-binding domain"/>
    <property type="match status" value="1"/>
</dbReference>
<evidence type="ECO:0000313" key="3">
    <source>
        <dbReference type="EMBL" id="MFE9601031.1"/>
    </source>
</evidence>
<dbReference type="PANTHER" id="PTHR33164:SF99">
    <property type="entry name" value="MARR FAMILY REGULATORY PROTEIN"/>
    <property type="match status" value="1"/>
</dbReference>
<dbReference type="RefSeq" id="WP_388107937.1">
    <property type="nucleotide sequence ID" value="NZ_JBIAHM010000007.1"/>
</dbReference>
<dbReference type="InterPro" id="IPR039422">
    <property type="entry name" value="MarR/SlyA-like"/>
</dbReference>
<proteinExistence type="predicted"/>
<evidence type="ECO:0000259" key="2">
    <source>
        <dbReference type="PROSITE" id="PS50995"/>
    </source>
</evidence>
<dbReference type="EMBL" id="JBIAHM010000007">
    <property type="protein sequence ID" value="MFE9601031.1"/>
    <property type="molecule type" value="Genomic_DNA"/>
</dbReference>
<dbReference type="InterPro" id="IPR036388">
    <property type="entry name" value="WH-like_DNA-bd_sf"/>
</dbReference>
<name>A0ABW6M4G5_9ACTN</name>
<dbReference type="PROSITE" id="PS50995">
    <property type="entry name" value="HTH_MARR_2"/>
    <property type="match status" value="1"/>
</dbReference>
<dbReference type="Gene3D" id="1.10.10.10">
    <property type="entry name" value="Winged helix-like DNA-binding domain superfamily/Winged helix DNA-binding domain"/>
    <property type="match status" value="1"/>
</dbReference>
<evidence type="ECO:0000256" key="1">
    <source>
        <dbReference type="SAM" id="MobiDB-lite"/>
    </source>
</evidence>
<sequence length="143" mass="15392">MGARHLLEHAQAKPARASAEALAPHGVDGHEPAVLVVLAAGEPLSQVEAAGRLGVDRTTLVSLIDGPEDHGLVVRRRSPQDRRRNIVEPTPERRDCLRRAETARRTAERRFPAPLDEAGAASLVRALQTLVLDAREPESGACP</sequence>
<feature type="domain" description="HTH marR-type" evidence="2">
    <location>
        <begin position="1"/>
        <end position="132"/>
    </location>
</feature>
<dbReference type="Proteomes" id="UP001601303">
    <property type="component" value="Unassembled WGS sequence"/>
</dbReference>
<organism evidence="3 4">
    <name type="scientific">Streptomyces hokutonensis</name>
    <dbReference type="NCBI Taxonomy" id="1306990"/>
    <lineage>
        <taxon>Bacteria</taxon>
        <taxon>Bacillati</taxon>
        <taxon>Actinomycetota</taxon>
        <taxon>Actinomycetes</taxon>
        <taxon>Kitasatosporales</taxon>
        <taxon>Streptomycetaceae</taxon>
        <taxon>Streptomyces</taxon>
    </lineage>
</organism>
<dbReference type="InterPro" id="IPR036390">
    <property type="entry name" value="WH_DNA-bd_sf"/>
</dbReference>